<reference evidence="2" key="1">
    <citation type="journal article" date="2019" name="Sci. Rep.">
        <title>Draft genome of Tanacetum cinerariifolium, the natural source of mosquito coil.</title>
        <authorList>
            <person name="Yamashiro T."/>
            <person name="Shiraishi A."/>
            <person name="Satake H."/>
            <person name="Nakayama K."/>
        </authorList>
    </citation>
    <scope>NUCLEOTIDE SEQUENCE</scope>
</reference>
<organism evidence="2">
    <name type="scientific">Tanacetum cinerariifolium</name>
    <name type="common">Dalmatian daisy</name>
    <name type="synonym">Chrysanthemum cinerariifolium</name>
    <dbReference type="NCBI Taxonomy" id="118510"/>
    <lineage>
        <taxon>Eukaryota</taxon>
        <taxon>Viridiplantae</taxon>
        <taxon>Streptophyta</taxon>
        <taxon>Embryophyta</taxon>
        <taxon>Tracheophyta</taxon>
        <taxon>Spermatophyta</taxon>
        <taxon>Magnoliopsida</taxon>
        <taxon>eudicotyledons</taxon>
        <taxon>Gunneridae</taxon>
        <taxon>Pentapetalae</taxon>
        <taxon>asterids</taxon>
        <taxon>campanulids</taxon>
        <taxon>Asterales</taxon>
        <taxon>Asteraceae</taxon>
        <taxon>Asteroideae</taxon>
        <taxon>Anthemideae</taxon>
        <taxon>Anthemidinae</taxon>
        <taxon>Tanacetum</taxon>
    </lineage>
</organism>
<proteinExistence type="predicted"/>
<sequence length="125" mass="13384">MSSSMSLSTSSSMSSSMSSIPANTTGATKLRKKSIIKQTGGDVKAKALKLESEVSRLKNELGKRMDDKSLEGVVNGNEMGLDEIPGFAKGVFNGNELLTGYKVENFETKMEVQVDKKSESKVSGL</sequence>
<gene>
    <name evidence="2" type="ORF">Tci_130369</name>
</gene>
<evidence type="ECO:0000313" key="2">
    <source>
        <dbReference type="EMBL" id="GEV58392.1"/>
    </source>
</evidence>
<dbReference type="EMBL" id="BKCJ010027824">
    <property type="protein sequence ID" value="GEV58392.1"/>
    <property type="molecule type" value="Genomic_DNA"/>
</dbReference>
<protein>
    <submittedName>
        <fullName evidence="2">Uncharacterized protein</fullName>
    </submittedName>
</protein>
<evidence type="ECO:0000256" key="1">
    <source>
        <dbReference type="SAM" id="MobiDB-lite"/>
    </source>
</evidence>
<accession>A0A699GP15</accession>
<comment type="caution">
    <text evidence="2">The sequence shown here is derived from an EMBL/GenBank/DDBJ whole genome shotgun (WGS) entry which is preliminary data.</text>
</comment>
<name>A0A699GP15_TANCI</name>
<feature type="region of interest" description="Disordered" evidence="1">
    <location>
        <begin position="1"/>
        <end position="34"/>
    </location>
</feature>
<dbReference type="AlphaFoldDB" id="A0A699GP15"/>
<feature type="compositionally biased region" description="Low complexity" evidence="1">
    <location>
        <begin position="1"/>
        <end position="19"/>
    </location>
</feature>